<dbReference type="RefSeq" id="WP_135264529.1">
    <property type="nucleotide sequence ID" value="NZ_SMLM01000002.1"/>
</dbReference>
<sequence>MRTLLITAAVLGLAACGEDPQIANRVKQDAASFQGTGKAAPYMASGWKAGDRGSWEAQLKTRTQMGQNDYAKVN</sequence>
<evidence type="ECO:0000313" key="2">
    <source>
        <dbReference type="Proteomes" id="UP000298180"/>
    </source>
</evidence>
<accession>A0A4Z0BYA5</accession>
<dbReference type="Proteomes" id="UP000298180">
    <property type="component" value="Unassembled WGS sequence"/>
</dbReference>
<evidence type="ECO:0000313" key="1">
    <source>
        <dbReference type="EMBL" id="TFZ03005.1"/>
    </source>
</evidence>
<dbReference type="AlphaFoldDB" id="A0A4Z0BYA5"/>
<proteinExistence type="predicted"/>
<dbReference type="EMBL" id="SMLM01000002">
    <property type="protein sequence ID" value="TFZ03005.1"/>
    <property type="molecule type" value="Genomic_DNA"/>
</dbReference>
<dbReference type="OrthoDB" id="8662382at2"/>
<organism evidence="1 2">
    <name type="scientific">Ramlibacter henchirensis</name>
    <dbReference type="NCBI Taxonomy" id="204072"/>
    <lineage>
        <taxon>Bacteria</taxon>
        <taxon>Pseudomonadati</taxon>
        <taxon>Pseudomonadota</taxon>
        <taxon>Betaproteobacteria</taxon>
        <taxon>Burkholderiales</taxon>
        <taxon>Comamonadaceae</taxon>
        <taxon>Ramlibacter</taxon>
    </lineage>
</organism>
<protein>
    <recommendedName>
        <fullName evidence="3">Lipoprotein</fullName>
    </recommendedName>
</protein>
<keyword evidence="2" id="KW-1185">Reference proteome</keyword>
<reference evidence="1 2" key="1">
    <citation type="submission" date="2019-03" db="EMBL/GenBank/DDBJ databases">
        <title>Ramlibacter henchirensis DSM 14656, whole genome shotgun sequence.</title>
        <authorList>
            <person name="Zhang X."/>
            <person name="Feng G."/>
            <person name="Zhu H."/>
        </authorList>
    </citation>
    <scope>NUCLEOTIDE SEQUENCE [LARGE SCALE GENOMIC DNA]</scope>
    <source>
        <strain evidence="1 2">DSM 14656</strain>
    </source>
</reference>
<name>A0A4Z0BYA5_9BURK</name>
<dbReference type="PROSITE" id="PS51257">
    <property type="entry name" value="PROKAR_LIPOPROTEIN"/>
    <property type="match status" value="1"/>
</dbReference>
<evidence type="ECO:0008006" key="3">
    <source>
        <dbReference type="Google" id="ProtNLM"/>
    </source>
</evidence>
<comment type="caution">
    <text evidence="1">The sequence shown here is derived from an EMBL/GenBank/DDBJ whole genome shotgun (WGS) entry which is preliminary data.</text>
</comment>
<gene>
    <name evidence="1" type="ORF">EZ313_17440</name>
</gene>